<protein>
    <submittedName>
        <fullName evidence="10">Lipase-like PAD4</fullName>
    </submittedName>
</protein>
<dbReference type="Gene3D" id="3.40.50.1820">
    <property type="entry name" value="alpha/beta hydrolase"/>
    <property type="match status" value="1"/>
</dbReference>
<dbReference type="GO" id="GO:0006629">
    <property type="term" value="P:lipid metabolic process"/>
    <property type="evidence" value="ECO:0007669"/>
    <property type="project" value="InterPro"/>
</dbReference>
<accession>A0A1S3X8N4</accession>
<dbReference type="PaxDb" id="4097-A0A1S3X8N4"/>
<dbReference type="OMA" id="YKIFDKW"/>
<evidence type="ECO:0000256" key="4">
    <source>
        <dbReference type="ARBA" id="ARBA00022801"/>
    </source>
</evidence>
<dbReference type="PANTHER" id="PTHR47413">
    <property type="entry name" value="LIPASE-LIKE PAD4"/>
    <property type="match status" value="1"/>
</dbReference>
<feature type="domain" description="EDS1 EP" evidence="8">
    <location>
        <begin position="376"/>
        <end position="592"/>
    </location>
</feature>
<dbReference type="InterPro" id="IPR002921">
    <property type="entry name" value="Fungal_lipase-type"/>
</dbReference>
<dbReference type="SUPFAM" id="SSF53474">
    <property type="entry name" value="alpha/beta-Hydrolases"/>
    <property type="match status" value="1"/>
</dbReference>
<dbReference type="PANTHER" id="PTHR47413:SF2">
    <property type="entry name" value="LIPASE-LIKE PAD4"/>
    <property type="match status" value="1"/>
</dbReference>
<dbReference type="STRING" id="4097.A0A1S3X8N4"/>
<keyword evidence="3" id="KW-0963">Cytoplasm</keyword>
<dbReference type="Pfam" id="PF01764">
    <property type="entry name" value="Lipase_3"/>
    <property type="match status" value="1"/>
</dbReference>
<feature type="domain" description="Fungal lipase-type" evidence="7">
    <location>
        <begin position="90"/>
        <end position="196"/>
    </location>
</feature>
<dbReference type="GeneID" id="107762275"/>
<dbReference type="GO" id="GO:0005737">
    <property type="term" value="C:cytoplasm"/>
    <property type="evidence" value="ECO:0007669"/>
    <property type="project" value="UniProtKB-SubCell"/>
</dbReference>
<name>A0A1S3X8N4_TOBAC</name>
<evidence type="ECO:0000256" key="1">
    <source>
        <dbReference type="ARBA" id="ARBA00004123"/>
    </source>
</evidence>
<evidence type="ECO:0000259" key="8">
    <source>
        <dbReference type="Pfam" id="PF18117"/>
    </source>
</evidence>
<gene>
    <name evidence="10" type="primary">LOC107762275</name>
</gene>
<dbReference type="InterPro" id="IPR041266">
    <property type="entry name" value="EDS1_EP"/>
</dbReference>
<keyword evidence="9" id="KW-1185">Reference proteome</keyword>
<evidence type="ECO:0000256" key="3">
    <source>
        <dbReference type="ARBA" id="ARBA00022490"/>
    </source>
</evidence>
<organism evidence="9 10">
    <name type="scientific">Nicotiana tabacum</name>
    <name type="common">Common tobacco</name>
    <dbReference type="NCBI Taxonomy" id="4097"/>
    <lineage>
        <taxon>Eukaryota</taxon>
        <taxon>Viridiplantae</taxon>
        <taxon>Streptophyta</taxon>
        <taxon>Embryophyta</taxon>
        <taxon>Tracheophyta</taxon>
        <taxon>Spermatophyta</taxon>
        <taxon>Magnoliopsida</taxon>
        <taxon>eudicotyledons</taxon>
        <taxon>Gunneridae</taxon>
        <taxon>Pentapetalae</taxon>
        <taxon>asterids</taxon>
        <taxon>lamiids</taxon>
        <taxon>Solanales</taxon>
        <taxon>Solanaceae</taxon>
        <taxon>Nicotianoideae</taxon>
        <taxon>Nicotianeae</taxon>
        <taxon>Nicotiana</taxon>
    </lineage>
</organism>
<comment type="subcellular location">
    <subcellularLocation>
        <location evidence="2">Cytoplasm</location>
    </subcellularLocation>
    <subcellularLocation>
        <location evidence="1">Nucleus</location>
    </subcellularLocation>
</comment>
<evidence type="ECO:0000256" key="5">
    <source>
        <dbReference type="ARBA" id="ARBA00022821"/>
    </source>
</evidence>
<dbReference type="RefSeq" id="XP_016436108.1">
    <property type="nucleotide sequence ID" value="XM_016580622.2"/>
</dbReference>
<dbReference type="SMR" id="A0A1S3X8N4"/>
<keyword evidence="6" id="KW-0539">Nucleus</keyword>
<keyword evidence="4" id="KW-0378">Hydrolase</keyword>
<evidence type="ECO:0000313" key="10">
    <source>
        <dbReference type="RefSeq" id="XP_016436108.1"/>
    </source>
</evidence>
<reference evidence="9" key="1">
    <citation type="journal article" date="2014" name="Nat. Commun.">
        <title>The tobacco genome sequence and its comparison with those of tomato and potato.</title>
        <authorList>
            <person name="Sierro N."/>
            <person name="Battey J.N."/>
            <person name="Ouadi S."/>
            <person name="Bakaher N."/>
            <person name="Bovet L."/>
            <person name="Willig A."/>
            <person name="Goepfert S."/>
            <person name="Peitsch M.C."/>
            <person name="Ivanov N.V."/>
        </authorList>
    </citation>
    <scope>NUCLEOTIDE SEQUENCE [LARGE SCALE GENOMIC DNA]</scope>
</reference>
<dbReference type="GO" id="GO:0009862">
    <property type="term" value="P:systemic acquired resistance, salicylic acid mediated signaling pathway"/>
    <property type="evidence" value="ECO:0000318"/>
    <property type="project" value="GO_Central"/>
</dbReference>
<keyword evidence="5" id="KW-0611">Plant defense</keyword>
<dbReference type="RefSeq" id="XP_016436108.1">
    <property type="nucleotide sequence ID" value="XM_016580622.1"/>
</dbReference>
<evidence type="ECO:0000259" key="7">
    <source>
        <dbReference type="Pfam" id="PF01764"/>
    </source>
</evidence>
<proteinExistence type="predicted"/>
<dbReference type="GO" id="GO:0016787">
    <property type="term" value="F:hydrolase activity"/>
    <property type="evidence" value="ECO:0007669"/>
    <property type="project" value="UniProtKB-KW"/>
</dbReference>
<reference evidence="10" key="2">
    <citation type="submission" date="2025-08" db="UniProtKB">
        <authorList>
            <consortium name="RefSeq"/>
        </authorList>
    </citation>
    <scope>IDENTIFICATION</scope>
    <source>
        <tissue evidence="10">Leaf</tissue>
    </source>
</reference>
<sequence length="609" mass="68685">MESEASSFESSETLAAFVASTPLLEESLKACGVADASVDSHFAVIKVGGTAYVAFSGIKLAAGVDQSCRNLLPLPDELFSGLCMDGTDNPPMVHAGLLHLFQSVYTKNFFRNQMVEIMNTSKSIVITGHSVGGAIASLLALWLLSHPQNVCSLICITFGSPMLGNESFSQTILQERWAGHFSHVVSQHDIVPRLLFAPSPTPLIALASSSCSFQFIFHLSEENKTQLFRVVLASLEVISKGECKSSFWPFGSYLFFTNMGAVCVDNGMLIVKLLYLMLLNGSPSSSLEDHLGYTHYIQKLHWQFIESRSFMGGNLPEASYEAGITLALESLGIASHELNSEDAKKALKEAKKSGRTRNLNSAILAIDLSKINPLRAQIEWYKASCDKSSDQMGYYDSYKQRGKRGASKRDFKVNMNRIRLAKFWDSVIDKWEKNQLPYDFHKRAKWVNASQFYKLLVEPLDIAEYYRSGMHHVKGHYMKHGRERRYKIFDTWWNDGEVENGTDHTTAARSRFASSTQDSCFWAKVEEARDRLIKVRAEADARKFVKILEDITKFDQYARRLIENKEVSIDVLAKNSSYTLFIEEWKEFQSQLQLFQPYFPGIPEGEMVP</sequence>
<evidence type="ECO:0000256" key="6">
    <source>
        <dbReference type="ARBA" id="ARBA00023242"/>
    </source>
</evidence>
<evidence type="ECO:0000313" key="9">
    <source>
        <dbReference type="Proteomes" id="UP000790787"/>
    </source>
</evidence>
<dbReference type="OrthoDB" id="426718at2759"/>
<dbReference type="GO" id="GO:0005634">
    <property type="term" value="C:nucleus"/>
    <property type="evidence" value="ECO:0007669"/>
    <property type="project" value="UniProtKB-SubCell"/>
</dbReference>
<dbReference type="AlphaFoldDB" id="A0A1S3X8N4"/>
<dbReference type="KEGG" id="nta:107762275"/>
<dbReference type="Proteomes" id="UP000790787">
    <property type="component" value="Chromosome 3"/>
</dbReference>
<dbReference type="Pfam" id="PF18117">
    <property type="entry name" value="EDS1_EP"/>
    <property type="match status" value="1"/>
</dbReference>
<evidence type="ECO:0000256" key="2">
    <source>
        <dbReference type="ARBA" id="ARBA00004496"/>
    </source>
</evidence>
<dbReference type="InterPro" id="IPR029058">
    <property type="entry name" value="AB_hydrolase_fold"/>
</dbReference>